<evidence type="ECO:0000256" key="1">
    <source>
        <dbReference type="ARBA" id="ARBA00000085"/>
    </source>
</evidence>
<dbReference type="Pfam" id="PF02518">
    <property type="entry name" value="HATPase_c"/>
    <property type="match status" value="1"/>
</dbReference>
<evidence type="ECO:0000256" key="5">
    <source>
        <dbReference type="ARBA" id="ARBA00023012"/>
    </source>
</evidence>
<evidence type="ECO:0000256" key="6">
    <source>
        <dbReference type="SAM" id="Phobius"/>
    </source>
</evidence>
<keyword evidence="6" id="KW-1133">Transmembrane helix</keyword>
<evidence type="ECO:0000256" key="2">
    <source>
        <dbReference type="ARBA" id="ARBA00012438"/>
    </source>
</evidence>
<feature type="transmembrane region" description="Helical" evidence="6">
    <location>
        <begin position="44"/>
        <end position="65"/>
    </location>
</feature>
<dbReference type="SMART" id="SM00387">
    <property type="entry name" value="HATPase_c"/>
    <property type="match status" value="1"/>
</dbReference>
<dbReference type="Gene3D" id="3.30.565.10">
    <property type="entry name" value="Histidine kinase-like ATPase, C-terminal domain"/>
    <property type="match status" value="1"/>
</dbReference>
<sequence>METTTIGALYSIVERHAAAADVDAIGIGVNEGALLMTFQQDVPLAAVIGGGLLAVLLSIAAFAAVSARRKATMYRQIARYESKSREAERASLARELHDGPLQQLSLLARSDFESAPELRERLRSVAKEVRSVAAALRPPALDRFGLGPALEDLAARWETAPTPLAVRVRAEGLNLSTGAELAVYRVAQEALTNAAKHGQAQTAWVFVQCTADAAELIIRDDGVGIDERFSTGAPDRLVREGHFGLAGMAERASALSGSLAVGRGPGRSGTEVRLTIPIGAVEARGSMRLAA</sequence>
<dbReference type="InterPro" id="IPR003594">
    <property type="entry name" value="HATPase_dom"/>
</dbReference>
<dbReference type="PANTHER" id="PTHR24421:SF10">
    <property type="entry name" value="NITRATE_NITRITE SENSOR PROTEIN NARQ"/>
    <property type="match status" value="1"/>
</dbReference>
<dbReference type="SUPFAM" id="SSF55874">
    <property type="entry name" value="ATPase domain of HSP90 chaperone/DNA topoisomerase II/histidine kinase"/>
    <property type="match status" value="1"/>
</dbReference>
<keyword evidence="6" id="KW-0472">Membrane</keyword>
<proteinExistence type="predicted"/>
<dbReference type="CDD" id="cd16917">
    <property type="entry name" value="HATPase_UhpB-NarQ-NarX-like"/>
    <property type="match status" value="1"/>
</dbReference>
<dbReference type="AlphaFoldDB" id="A0A259TUK6"/>
<keyword evidence="3" id="KW-0808">Transferase</keyword>
<dbReference type="GO" id="GO:0004673">
    <property type="term" value="F:protein histidine kinase activity"/>
    <property type="evidence" value="ECO:0007669"/>
    <property type="project" value="UniProtKB-EC"/>
</dbReference>
<evidence type="ECO:0000313" key="8">
    <source>
        <dbReference type="EMBL" id="OZC01452.1"/>
    </source>
</evidence>
<organism evidence="8 9">
    <name type="scientific">Rubricoccus marinus</name>
    <dbReference type="NCBI Taxonomy" id="716817"/>
    <lineage>
        <taxon>Bacteria</taxon>
        <taxon>Pseudomonadati</taxon>
        <taxon>Rhodothermota</taxon>
        <taxon>Rhodothermia</taxon>
        <taxon>Rhodothermales</taxon>
        <taxon>Rubricoccaceae</taxon>
        <taxon>Rubricoccus</taxon>
    </lineage>
</organism>
<keyword evidence="6" id="KW-0812">Transmembrane</keyword>
<dbReference type="InParanoid" id="A0A259TUK6"/>
<evidence type="ECO:0000256" key="3">
    <source>
        <dbReference type="ARBA" id="ARBA00022679"/>
    </source>
</evidence>
<dbReference type="EC" id="2.7.13.3" evidence="2"/>
<dbReference type="InterPro" id="IPR036890">
    <property type="entry name" value="HATPase_C_sf"/>
</dbReference>
<evidence type="ECO:0000259" key="7">
    <source>
        <dbReference type="SMART" id="SM00387"/>
    </source>
</evidence>
<dbReference type="EMBL" id="MQWB01000010">
    <property type="protein sequence ID" value="OZC01452.1"/>
    <property type="molecule type" value="Genomic_DNA"/>
</dbReference>
<evidence type="ECO:0000313" key="9">
    <source>
        <dbReference type="Proteomes" id="UP000216446"/>
    </source>
</evidence>
<keyword evidence="5" id="KW-0902">Two-component regulatory system</keyword>
<reference evidence="8 9" key="1">
    <citation type="submission" date="2016-11" db="EMBL/GenBank/DDBJ databases">
        <title>Study of marine rhodopsin-containing bacteria.</title>
        <authorList>
            <person name="Yoshizawa S."/>
            <person name="Kumagai Y."/>
            <person name="Kogure K."/>
        </authorList>
    </citation>
    <scope>NUCLEOTIDE SEQUENCE [LARGE SCALE GENOMIC DNA]</scope>
    <source>
        <strain evidence="8 9">SG-29</strain>
    </source>
</reference>
<comment type="caution">
    <text evidence="8">The sequence shown here is derived from an EMBL/GenBank/DDBJ whole genome shotgun (WGS) entry which is preliminary data.</text>
</comment>
<dbReference type="Proteomes" id="UP000216446">
    <property type="component" value="Unassembled WGS sequence"/>
</dbReference>
<name>A0A259TUK6_9BACT</name>
<gene>
    <name evidence="8" type="ORF">BSZ36_17395</name>
</gene>
<comment type="catalytic activity">
    <reaction evidence="1">
        <text>ATP + protein L-histidine = ADP + protein N-phospho-L-histidine.</text>
        <dbReference type="EC" id="2.7.13.3"/>
    </reaction>
</comment>
<dbReference type="InterPro" id="IPR050482">
    <property type="entry name" value="Sensor_HK_TwoCompSys"/>
</dbReference>
<dbReference type="GO" id="GO:0000160">
    <property type="term" value="P:phosphorelay signal transduction system"/>
    <property type="evidence" value="ECO:0007669"/>
    <property type="project" value="UniProtKB-KW"/>
</dbReference>
<accession>A0A259TUK6</accession>
<keyword evidence="4" id="KW-0418">Kinase</keyword>
<feature type="domain" description="Histidine kinase/HSP90-like ATPase" evidence="7">
    <location>
        <begin position="178"/>
        <end position="280"/>
    </location>
</feature>
<dbReference type="PANTHER" id="PTHR24421">
    <property type="entry name" value="NITRATE/NITRITE SENSOR PROTEIN NARX-RELATED"/>
    <property type="match status" value="1"/>
</dbReference>
<protein>
    <recommendedName>
        <fullName evidence="2">histidine kinase</fullName>
        <ecNumber evidence="2">2.7.13.3</ecNumber>
    </recommendedName>
</protein>
<evidence type="ECO:0000256" key="4">
    <source>
        <dbReference type="ARBA" id="ARBA00022777"/>
    </source>
</evidence>
<keyword evidence="9" id="KW-1185">Reference proteome</keyword>